<evidence type="ECO:0000313" key="3">
    <source>
        <dbReference type="Proteomes" id="UP000663881"/>
    </source>
</evidence>
<reference evidence="2" key="1">
    <citation type="submission" date="2021-02" db="EMBL/GenBank/DDBJ databases">
        <authorList>
            <person name="Nowell W R."/>
        </authorList>
    </citation>
    <scope>NUCLEOTIDE SEQUENCE</scope>
</reference>
<accession>A0A820HKQ3</accession>
<dbReference type="EMBL" id="CAJOAY010016059">
    <property type="protein sequence ID" value="CAF4296592.1"/>
    <property type="molecule type" value="Genomic_DNA"/>
</dbReference>
<protein>
    <submittedName>
        <fullName evidence="2">Uncharacterized protein</fullName>
    </submittedName>
</protein>
<dbReference type="AlphaFoldDB" id="A0A820HKQ3"/>
<evidence type="ECO:0000313" key="2">
    <source>
        <dbReference type="EMBL" id="CAF4296592.1"/>
    </source>
</evidence>
<feature type="non-terminal residue" evidence="2">
    <location>
        <position position="1"/>
    </location>
</feature>
<name>A0A820HKQ3_9BILA</name>
<feature type="region of interest" description="Disordered" evidence="1">
    <location>
        <begin position="1"/>
        <end position="23"/>
    </location>
</feature>
<evidence type="ECO:0000256" key="1">
    <source>
        <dbReference type="SAM" id="MobiDB-lite"/>
    </source>
</evidence>
<sequence>GDLGHLQLHLCGPKGPHPQNPLQ</sequence>
<proteinExistence type="predicted"/>
<gene>
    <name evidence="2" type="ORF">OKA104_LOCUS45989</name>
</gene>
<comment type="caution">
    <text evidence="2">The sequence shown here is derived from an EMBL/GenBank/DDBJ whole genome shotgun (WGS) entry which is preliminary data.</text>
</comment>
<organism evidence="2 3">
    <name type="scientific">Adineta steineri</name>
    <dbReference type="NCBI Taxonomy" id="433720"/>
    <lineage>
        <taxon>Eukaryota</taxon>
        <taxon>Metazoa</taxon>
        <taxon>Spiralia</taxon>
        <taxon>Gnathifera</taxon>
        <taxon>Rotifera</taxon>
        <taxon>Eurotatoria</taxon>
        <taxon>Bdelloidea</taxon>
        <taxon>Adinetida</taxon>
        <taxon>Adinetidae</taxon>
        <taxon>Adineta</taxon>
    </lineage>
</organism>
<dbReference type="Proteomes" id="UP000663881">
    <property type="component" value="Unassembled WGS sequence"/>
</dbReference>